<dbReference type="PANTHER" id="PTHR36435">
    <property type="entry name" value="SLR1288 PROTEIN"/>
    <property type="match status" value="1"/>
</dbReference>
<sequence length="271" mass="29146">MQKQPFPSVPQAALVLLACFLLQYLVGVLLYDARRSLGLSEDQIVPLGLLLADGLLAAALLQFSGMSYRDLLHPSRSSVGATCLLLVPPVLALVPLTLGLDQMLISALQSVWAPSAWEQAAFERMMAPTLATALASCVLAPLFEEMLFRGLLLRAFLQRYPRGVAIVCSALYFGVAHLNLYQFFLAFFLGLVLGWLYERSQSLIPCIALHAALNSAVFALSKQAPAEAAAEAPAISANGLAAFWLTALALAALGSWALHRLLRRGRRADGA</sequence>
<keyword evidence="4" id="KW-1185">Reference proteome</keyword>
<feature type="transmembrane region" description="Helical" evidence="1">
    <location>
        <begin position="43"/>
        <end position="63"/>
    </location>
</feature>
<feature type="transmembrane region" description="Helical" evidence="1">
    <location>
        <begin position="125"/>
        <end position="143"/>
    </location>
</feature>
<feature type="transmembrane region" description="Helical" evidence="1">
    <location>
        <begin position="241"/>
        <end position="258"/>
    </location>
</feature>
<dbReference type="EMBL" id="JASVDS010000001">
    <property type="protein sequence ID" value="MDL5030446.1"/>
    <property type="molecule type" value="Genomic_DNA"/>
</dbReference>
<keyword evidence="3" id="KW-0378">Hydrolase</keyword>
<dbReference type="RefSeq" id="WP_285980583.1">
    <property type="nucleotide sequence ID" value="NZ_JASVDS010000001.1"/>
</dbReference>
<keyword evidence="1" id="KW-0812">Transmembrane</keyword>
<gene>
    <name evidence="3" type="ORF">QRD43_00895</name>
</gene>
<dbReference type="GO" id="GO:0008237">
    <property type="term" value="F:metallopeptidase activity"/>
    <property type="evidence" value="ECO:0007669"/>
    <property type="project" value="UniProtKB-KW"/>
</dbReference>
<dbReference type="PROSITE" id="PS51257">
    <property type="entry name" value="PROKAR_LIPOPROTEIN"/>
    <property type="match status" value="1"/>
</dbReference>
<keyword evidence="3" id="KW-0645">Protease</keyword>
<feature type="transmembrane region" description="Helical" evidence="1">
    <location>
        <begin position="12"/>
        <end position="31"/>
    </location>
</feature>
<dbReference type="Pfam" id="PF02517">
    <property type="entry name" value="Rce1-like"/>
    <property type="match status" value="1"/>
</dbReference>
<dbReference type="InterPro" id="IPR003675">
    <property type="entry name" value="Rce1/LyrA-like_dom"/>
</dbReference>
<keyword evidence="3" id="KW-0482">Metalloprotease</keyword>
<accession>A0ABT7LFV0</accession>
<evidence type="ECO:0000313" key="4">
    <source>
        <dbReference type="Proteomes" id="UP001238603"/>
    </source>
</evidence>
<keyword evidence="1" id="KW-0472">Membrane</keyword>
<proteinExistence type="predicted"/>
<feature type="transmembrane region" description="Helical" evidence="1">
    <location>
        <begin position="84"/>
        <end position="105"/>
    </location>
</feature>
<feature type="domain" description="CAAX prenyl protease 2/Lysostaphin resistance protein A-like" evidence="2">
    <location>
        <begin position="129"/>
        <end position="215"/>
    </location>
</feature>
<protein>
    <submittedName>
        <fullName evidence="3">CPBP family intramembrane metalloprotease</fullName>
        <ecNumber evidence="3">3.4.-.-</ecNumber>
    </submittedName>
</protein>
<dbReference type="InterPro" id="IPR052710">
    <property type="entry name" value="CAAX_protease"/>
</dbReference>
<dbReference type="Proteomes" id="UP001238603">
    <property type="component" value="Unassembled WGS sequence"/>
</dbReference>
<keyword evidence="1" id="KW-1133">Transmembrane helix</keyword>
<organism evidence="3 4">
    <name type="scientific">Roseateles subflavus</name>
    <dbReference type="NCBI Taxonomy" id="3053353"/>
    <lineage>
        <taxon>Bacteria</taxon>
        <taxon>Pseudomonadati</taxon>
        <taxon>Pseudomonadota</taxon>
        <taxon>Betaproteobacteria</taxon>
        <taxon>Burkholderiales</taxon>
        <taxon>Sphaerotilaceae</taxon>
        <taxon>Roseateles</taxon>
    </lineage>
</organism>
<dbReference type="PANTHER" id="PTHR36435:SF1">
    <property type="entry name" value="CAAX AMINO TERMINAL PROTEASE FAMILY PROTEIN"/>
    <property type="match status" value="1"/>
</dbReference>
<evidence type="ECO:0000259" key="2">
    <source>
        <dbReference type="Pfam" id="PF02517"/>
    </source>
</evidence>
<dbReference type="EC" id="3.4.-.-" evidence="3"/>
<comment type="caution">
    <text evidence="3">The sequence shown here is derived from an EMBL/GenBank/DDBJ whole genome shotgun (WGS) entry which is preliminary data.</text>
</comment>
<evidence type="ECO:0000313" key="3">
    <source>
        <dbReference type="EMBL" id="MDL5030446.1"/>
    </source>
</evidence>
<reference evidence="3 4" key="1">
    <citation type="submission" date="2023-06" db="EMBL/GenBank/DDBJ databases">
        <title>Pelomonas sp. APW6 16S ribosomal RNA gene genome sequencing and assembly.</title>
        <authorList>
            <person name="Woo H."/>
        </authorList>
    </citation>
    <scope>NUCLEOTIDE SEQUENCE [LARGE SCALE GENOMIC DNA]</scope>
    <source>
        <strain evidence="3 4">APW6</strain>
    </source>
</reference>
<feature type="transmembrane region" description="Helical" evidence="1">
    <location>
        <begin position="155"/>
        <end position="174"/>
    </location>
</feature>
<name>A0ABT7LFV0_9BURK</name>
<evidence type="ECO:0000256" key="1">
    <source>
        <dbReference type="SAM" id="Phobius"/>
    </source>
</evidence>